<proteinExistence type="predicted"/>
<dbReference type="InterPro" id="IPR029068">
    <property type="entry name" value="Glyas_Bleomycin-R_OHBP_Dase"/>
</dbReference>
<dbReference type="InterPro" id="IPR037523">
    <property type="entry name" value="VOC_core"/>
</dbReference>
<feature type="domain" description="VOC" evidence="1">
    <location>
        <begin position="12"/>
        <end position="136"/>
    </location>
</feature>
<evidence type="ECO:0000259" key="1">
    <source>
        <dbReference type="PROSITE" id="PS51819"/>
    </source>
</evidence>
<dbReference type="EMBL" id="JACYXZ010000002">
    <property type="protein sequence ID" value="MBD8869965.1"/>
    <property type="molecule type" value="Genomic_DNA"/>
</dbReference>
<name>A0A927K980_9ACTN</name>
<keyword evidence="3" id="KW-1185">Reference proteome</keyword>
<dbReference type="Gene3D" id="3.10.180.10">
    <property type="entry name" value="2,3-Dihydroxybiphenyl 1,2-Dioxygenase, domain 1"/>
    <property type="match status" value="1"/>
</dbReference>
<dbReference type="Proteomes" id="UP000616839">
    <property type="component" value="Unassembled WGS sequence"/>
</dbReference>
<reference evidence="2" key="1">
    <citation type="submission" date="2020-09" db="EMBL/GenBank/DDBJ databases">
        <title>Nocardioides sp. strain MJB4 16S ribosomal RNA gene Genome sequencing and assembly.</title>
        <authorList>
            <person name="Kim I."/>
        </authorList>
    </citation>
    <scope>NUCLEOTIDE SEQUENCE</scope>
    <source>
        <strain evidence="2">MJB4</strain>
    </source>
</reference>
<organism evidence="2 3">
    <name type="scientific">Nocardioides donggukensis</name>
    <dbReference type="NCBI Taxonomy" id="2774019"/>
    <lineage>
        <taxon>Bacteria</taxon>
        <taxon>Bacillati</taxon>
        <taxon>Actinomycetota</taxon>
        <taxon>Actinomycetes</taxon>
        <taxon>Propionibacteriales</taxon>
        <taxon>Nocardioidaceae</taxon>
        <taxon>Nocardioides</taxon>
    </lineage>
</organism>
<comment type="caution">
    <text evidence="2">The sequence shown here is derived from an EMBL/GenBank/DDBJ whole genome shotgun (WGS) entry which is preliminary data.</text>
</comment>
<sequence>MTDPEHPFPGPEVAVTQILVVTDLARSRAWWVEVLGASLYREYGGTSAVLRFAGTWLLLVTGGDPTPDKPGVALAAPGEPDRVSHAMTLKVPDCRAAYETLRDRGAEFLAPPYDWGAEVRAFTRDPDGHLVEISESVG</sequence>
<accession>A0A927K980</accession>
<gene>
    <name evidence="2" type="ORF">IE331_10055</name>
</gene>
<dbReference type="PROSITE" id="PS51819">
    <property type="entry name" value="VOC"/>
    <property type="match status" value="1"/>
</dbReference>
<dbReference type="SUPFAM" id="SSF54593">
    <property type="entry name" value="Glyoxalase/Bleomycin resistance protein/Dihydroxybiphenyl dioxygenase"/>
    <property type="match status" value="1"/>
</dbReference>
<dbReference type="Pfam" id="PF00903">
    <property type="entry name" value="Glyoxalase"/>
    <property type="match status" value="1"/>
</dbReference>
<evidence type="ECO:0000313" key="2">
    <source>
        <dbReference type="EMBL" id="MBD8869965.1"/>
    </source>
</evidence>
<evidence type="ECO:0000313" key="3">
    <source>
        <dbReference type="Proteomes" id="UP000616839"/>
    </source>
</evidence>
<dbReference type="InterPro" id="IPR004360">
    <property type="entry name" value="Glyas_Fos-R_dOase_dom"/>
</dbReference>
<dbReference type="RefSeq" id="WP_192143027.1">
    <property type="nucleotide sequence ID" value="NZ_JACYXZ010000002.1"/>
</dbReference>
<protein>
    <submittedName>
        <fullName evidence="2">VOC family protein</fullName>
    </submittedName>
</protein>
<dbReference type="AlphaFoldDB" id="A0A927K980"/>